<dbReference type="AlphaFoldDB" id="A0A8E2F677"/>
<sequence>LSGITGRAAVDIDDQYIAGFFRKRLPEDLLWRGEKFNALTEYVGPTWSWAPSSGSAIFSTLGVSVELVDSENPFGQIHHAAMALHGPVFSIIPEGQSNDRHTSPAHAVLPVLATMDLMSDFDLDNSCCLRTSPENLLGFIIRSPTFDMNDFKRGISYELEGILLEIQPSIQGYINETKFGDEGSDILLRPANLIDKNDVLKRQLGSSPLQAAPVCKGLGIFKLEAQLSGPGIRLSEVIAENNLARNLIII</sequence>
<evidence type="ECO:0000313" key="1">
    <source>
        <dbReference type="EMBL" id="OCL10708.1"/>
    </source>
</evidence>
<dbReference type="EMBL" id="KV749183">
    <property type="protein sequence ID" value="OCL10708.1"/>
    <property type="molecule type" value="Genomic_DNA"/>
</dbReference>
<organism evidence="1 2">
    <name type="scientific">Glonium stellatum</name>
    <dbReference type="NCBI Taxonomy" id="574774"/>
    <lineage>
        <taxon>Eukaryota</taxon>
        <taxon>Fungi</taxon>
        <taxon>Dikarya</taxon>
        <taxon>Ascomycota</taxon>
        <taxon>Pezizomycotina</taxon>
        <taxon>Dothideomycetes</taxon>
        <taxon>Pleosporomycetidae</taxon>
        <taxon>Gloniales</taxon>
        <taxon>Gloniaceae</taxon>
        <taxon>Glonium</taxon>
    </lineage>
</organism>
<protein>
    <submittedName>
        <fullName evidence="1">Uncharacterized protein</fullName>
    </submittedName>
</protein>
<reference evidence="1 2" key="1">
    <citation type="journal article" date="2016" name="Nat. Commun.">
        <title>Ectomycorrhizal ecology is imprinted in the genome of the dominant symbiotic fungus Cenococcum geophilum.</title>
        <authorList>
            <consortium name="DOE Joint Genome Institute"/>
            <person name="Peter M."/>
            <person name="Kohler A."/>
            <person name="Ohm R.A."/>
            <person name="Kuo A."/>
            <person name="Krutzmann J."/>
            <person name="Morin E."/>
            <person name="Arend M."/>
            <person name="Barry K.W."/>
            <person name="Binder M."/>
            <person name="Choi C."/>
            <person name="Clum A."/>
            <person name="Copeland A."/>
            <person name="Grisel N."/>
            <person name="Haridas S."/>
            <person name="Kipfer T."/>
            <person name="LaButti K."/>
            <person name="Lindquist E."/>
            <person name="Lipzen A."/>
            <person name="Maire R."/>
            <person name="Meier B."/>
            <person name="Mihaltcheva S."/>
            <person name="Molinier V."/>
            <person name="Murat C."/>
            <person name="Poggeler S."/>
            <person name="Quandt C.A."/>
            <person name="Sperisen C."/>
            <person name="Tritt A."/>
            <person name="Tisserant E."/>
            <person name="Crous P.W."/>
            <person name="Henrissat B."/>
            <person name="Nehls U."/>
            <person name="Egli S."/>
            <person name="Spatafora J.W."/>
            <person name="Grigoriev I.V."/>
            <person name="Martin F.M."/>
        </authorList>
    </citation>
    <scope>NUCLEOTIDE SEQUENCE [LARGE SCALE GENOMIC DNA]</scope>
    <source>
        <strain evidence="1 2">CBS 207.34</strain>
    </source>
</reference>
<evidence type="ECO:0000313" key="2">
    <source>
        <dbReference type="Proteomes" id="UP000250140"/>
    </source>
</evidence>
<feature type="non-terminal residue" evidence="1">
    <location>
        <position position="1"/>
    </location>
</feature>
<proteinExistence type="predicted"/>
<gene>
    <name evidence="1" type="ORF">AOQ84DRAFT_362166</name>
</gene>
<accession>A0A8E2F677</accession>
<name>A0A8E2F677_9PEZI</name>
<keyword evidence="2" id="KW-1185">Reference proteome</keyword>
<dbReference type="Proteomes" id="UP000250140">
    <property type="component" value="Unassembled WGS sequence"/>
</dbReference>